<accession>A0A2D0IU67</accession>
<keyword evidence="5" id="KW-0997">Cell inner membrane</keyword>
<evidence type="ECO:0000313" key="14">
    <source>
        <dbReference type="Proteomes" id="UP000225833"/>
    </source>
</evidence>
<feature type="region of interest" description="Disordered" evidence="10">
    <location>
        <begin position="79"/>
        <end position="145"/>
    </location>
</feature>
<keyword evidence="7" id="KW-0653">Protein transport</keyword>
<name>A0A2D0IU67_XENBU</name>
<evidence type="ECO:0000256" key="2">
    <source>
        <dbReference type="ARBA" id="ARBA00006555"/>
    </source>
</evidence>
<evidence type="ECO:0000256" key="10">
    <source>
        <dbReference type="SAM" id="MobiDB-lite"/>
    </source>
</evidence>
<dbReference type="InterPro" id="IPR051045">
    <property type="entry name" value="TonB-dependent_transducer"/>
</dbReference>
<dbReference type="OrthoDB" id="9115347at2"/>
<dbReference type="AlphaFoldDB" id="A0A2D0IU67"/>
<dbReference type="GO" id="GO:0055085">
    <property type="term" value="P:transmembrane transport"/>
    <property type="evidence" value="ECO:0007669"/>
    <property type="project" value="InterPro"/>
</dbReference>
<feature type="transmembrane region" description="Helical" evidence="11">
    <location>
        <begin position="22"/>
        <end position="40"/>
    </location>
</feature>
<evidence type="ECO:0000256" key="4">
    <source>
        <dbReference type="ARBA" id="ARBA00022475"/>
    </source>
</evidence>
<dbReference type="RefSeq" id="WP_099136781.1">
    <property type="nucleotide sequence ID" value="NZ_CAWNNJ010000085.1"/>
</dbReference>
<keyword evidence="8 11" id="KW-1133">Transmembrane helix</keyword>
<keyword evidence="9 11" id="KW-0472">Membrane</keyword>
<keyword evidence="6 11" id="KW-0812">Transmembrane</keyword>
<comment type="subcellular location">
    <subcellularLocation>
        <location evidence="1">Cell inner membrane</location>
        <topology evidence="1">Single-pass membrane protein</topology>
        <orientation evidence="1">Periplasmic side</orientation>
    </subcellularLocation>
</comment>
<keyword evidence="4" id="KW-1003">Cell membrane</keyword>
<evidence type="ECO:0000256" key="3">
    <source>
        <dbReference type="ARBA" id="ARBA00022448"/>
    </source>
</evidence>
<dbReference type="PROSITE" id="PS52015">
    <property type="entry name" value="TONB_CTD"/>
    <property type="match status" value="1"/>
</dbReference>
<dbReference type="SUPFAM" id="SSF74653">
    <property type="entry name" value="TolA/TonB C-terminal domain"/>
    <property type="match status" value="1"/>
</dbReference>
<evidence type="ECO:0000313" key="13">
    <source>
        <dbReference type="EMBL" id="PHM25442.1"/>
    </source>
</evidence>
<dbReference type="PANTHER" id="PTHR33446:SF2">
    <property type="entry name" value="PROTEIN TONB"/>
    <property type="match status" value="1"/>
</dbReference>
<evidence type="ECO:0000256" key="11">
    <source>
        <dbReference type="SAM" id="Phobius"/>
    </source>
</evidence>
<evidence type="ECO:0000256" key="5">
    <source>
        <dbReference type="ARBA" id="ARBA00022519"/>
    </source>
</evidence>
<protein>
    <recommendedName>
        <fullName evidence="12">TonB C-terminal domain-containing protein</fullName>
    </recommendedName>
</protein>
<comment type="similarity">
    <text evidence="2">Belongs to the TonB family.</text>
</comment>
<comment type="caution">
    <text evidence="13">The sequence shown here is derived from an EMBL/GenBank/DDBJ whole genome shotgun (WGS) entry which is preliminary data.</text>
</comment>
<dbReference type="PANTHER" id="PTHR33446">
    <property type="entry name" value="PROTEIN TONB-RELATED"/>
    <property type="match status" value="1"/>
</dbReference>
<dbReference type="InterPro" id="IPR006260">
    <property type="entry name" value="TonB/TolA_C"/>
</dbReference>
<evidence type="ECO:0000256" key="1">
    <source>
        <dbReference type="ARBA" id="ARBA00004383"/>
    </source>
</evidence>
<dbReference type="GO" id="GO:0098797">
    <property type="term" value="C:plasma membrane protein complex"/>
    <property type="evidence" value="ECO:0007669"/>
    <property type="project" value="TreeGrafter"/>
</dbReference>
<dbReference type="Proteomes" id="UP000225833">
    <property type="component" value="Unassembled WGS sequence"/>
</dbReference>
<feature type="domain" description="TonB C-terminal" evidence="12">
    <location>
        <begin position="183"/>
        <end position="271"/>
    </location>
</feature>
<evidence type="ECO:0000259" key="12">
    <source>
        <dbReference type="PROSITE" id="PS52015"/>
    </source>
</evidence>
<evidence type="ECO:0000256" key="6">
    <source>
        <dbReference type="ARBA" id="ARBA00022692"/>
    </source>
</evidence>
<reference evidence="13 14" key="1">
    <citation type="journal article" date="2017" name="Nat. Microbiol.">
        <title>Natural product diversity associated with the nematode symbionts Photorhabdus and Xenorhabdus.</title>
        <authorList>
            <person name="Tobias N.J."/>
            <person name="Wolff H."/>
            <person name="Djahanschiri B."/>
            <person name="Grundmann F."/>
            <person name="Kronenwerth M."/>
            <person name="Shi Y.M."/>
            <person name="Simonyi S."/>
            <person name="Grun P."/>
            <person name="Shapiro-Ilan D."/>
            <person name="Pidot S.J."/>
            <person name="Stinear T.P."/>
            <person name="Ebersberger I."/>
            <person name="Bode H.B."/>
        </authorList>
    </citation>
    <scope>NUCLEOTIDE SEQUENCE [LARGE SCALE GENOMIC DNA]</scope>
    <source>
        <strain evidence="13 14">DSM 16342</strain>
    </source>
</reference>
<sequence length="271" mass="30318">MINTAISDNSVNYVPLTLNKRFLVGILIAVLVHTSLIWLLNRHTDSYDDSAHYLNQNLPEKEFSITMIAASTWMEEPEPVELSQPLPTAPESPTTPAITLDKEVQTEKKIEKPVEPVKTQKLKKQRKEKSKENVEKQSVQPAQKQSLKELETNGIEQINSQGGMSRATTSQPVMGQGNSESDNYRTKLRQEIERHKRYPRKAKRMRQEGTVTVNFMLQDDGSITTARVTQSSGYSAMDNEALKALGLAKSVGPKPANLAADITLKISFELN</sequence>
<evidence type="ECO:0000256" key="9">
    <source>
        <dbReference type="ARBA" id="ARBA00023136"/>
    </source>
</evidence>
<dbReference type="NCBIfam" id="TIGR01352">
    <property type="entry name" value="tonB_Cterm"/>
    <property type="match status" value="1"/>
</dbReference>
<feature type="compositionally biased region" description="Polar residues" evidence="10">
    <location>
        <begin position="136"/>
        <end position="145"/>
    </location>
</feature>
<feature type="region of interest" description="Disordered" evidence="10">
    <location>
        <begin position="158"/>
        <end position="185"/>
    </location>
</feature>
<gene>
    <name evidence="13" type="ORF">Xbud_03016</name>
</gene>
<dbReference type="InterPro" id="IPR037682">
    <property type="entry name" value="TonB_C"/>
</dbReference>
<dbReference type="Gene3D" id="3.30.1150.10">
    <property type="match status" value="1"/>
</dbReference>
<evidence type="ECO:0000256" key="7">
    <source>
        <dbReference type="ARBA" id="ARBA00022927"/>
    </source>
</evidence>
<dbReference type="Pfam" id="PF03544">
    <property type="entry name" value="TonB_C"/>
    <property type="match status" value="1"/>
</dbReference>
<feature type="compositionally biased region" description="Polar residues" evidence="10">
    <location>
        <begin position="158"/>
        <end position="181"/>
    </location>
</feature>
<proteinExistence type="inferred from homology"/>
<evidence type="ECO:0000256" key="8">
    <source>
        <dbReference type="ARBA" id="ARBA00022989"/>
    </source>
</evidence>
<feature type="compositionally biased region" description="Basic and acidic residues" evidence="10">
    <location>
        <begin position="100"/>
        <end position="115"/>
    </location>
</feature>
<keyword evidence="3" id="KW-0813">Transport</keyword>
<organism evidence="13 14">
    <name type="scientific">Xenorhabdus budapestensis</name>
    <dbReference type="NCBI Taxonomy" id="290110"/>
    <lineage>
        <taxon>Bacteria</taxon>
        <taxon>Pseudomonadati</taxon>
        <taxon>Pseudomonadota</taxon>
        <taxon>Gammaproteobacteria</taxon>
        <taxon>Enterobacterales</taxon>
        <taxon>Morganellaceae</taxon>
        <taxon>Xenorhabdus</taxon>
    </lineage>
</organism>
<dbReference type="GO" id="GO:0031992">
    <property type="term" value="F:energy transducer activity"/>
    <property type="evidence" value="ECO:0007669"/>
    <property type="project" value="TreeGrafter"/>
</dbReference>
<dbReference type="GO" id="GO:0015031">
    <property type="term" value="P:protein transport"/>
    <property type="evidence" value="ECO:0007669"/>
    <property type="project" value="UniProtKB-KW"/>
</dbReference>
<dbReference type="EMBL" id="NIBS01000019">
    <property type="protein sequence ID" value="PHM25442.1"/>
    <property type="molecule type" value="Genomic_DNA"/>
</dbReference>